<evidence type="ECO:0000313" key="3">
    <source>
        <dbReference type="Proteomes" id="UP000001591"/>
    </source>
</evidence>
<evidence type="ECO:0000256" key="1">
    <source>
        <dbReference type="SAM" id="MobiDB-lite"/>
    </source>
</evidence>
<dbReference type="InterPro" id="IPR009354">
    <property type="entry name" value="Usg"/>
</dbReference>
<proteinExistence type="predicted"/>
<evidence type="ECO:0000313" key="2">
    <source>
        <dbReference type="EMBL" id="ACI99973.1"/>
    </source>
</evidence>
<accession>B6IU96</accession>
<dbReference type="STRING" id="414684.RC1_2593"/>
<dbReference type="OrthoDB" id="9811054at2"/>
<gene>
    <name evidence="2" type="ordered locus">RC1_2593</name>
</gene>
<feature type="region of interest" description="Disordered" evidence="1">
    <location>
        <begin position="1"/>
        <end position="30"/>
    </location>
</feature>
<dbReference type="eggNOG" id="COG5425">
    <property type="taxonomic scope" value="Bacteria"/>
</dbReference>
<dbReference type="RefSeq" id="WP_012567755.1">
    <property type="nucleotide sequence ID" value="NC_011420.2"/>
</dbReference>
<protein>
    <recommendedName>
        <fullName evidence="4">Usg family protein</fullName>
    </recommendedName>
</protein>
<reference evidence="2 3" key="1">
    <citation type="journal article" date="2010" name="BMC Genomics">
        <title>Metabolic flexibility revealed in the genome of the cyst-forming alpha-1 proteobacterium Rhodospirillum centenum.</title>
        <authorList>
            <person name="Lu Y.K."/>
            <person name="Marden J."/>
            <person name="Han M."/>
            <person name="Swingley W.D."/>
            <person name="Mastrian S.D."/>
            <person name="Chowdhury S.R."/>
            <person name="Hao J."/>
            <person name="Helmy T."/>
            <person name="Kim S."/>
            <person name="Kurdoglu A.A."/>
            <person name="Matthies H.J."/>
            <person name="Rollo D."/>
            <person name="Stothard P."/>
            <person name="Blankenship R.E."/>
            <person name="Bauer C.E."/>
            <person name="Touchman J.W."/>
        </authorList>
    </citation>
    <scope>NUCLEOTIDE SEQUENCE [LARGE SCALE GENOMIC DNA]</scope>
    <source>
        <strain evidence="3">ATCC 51521 / SW</strain>
    </source>
</reference>
<evidence type="ECO:0008006" key="4">
    <source>
        <dbReference type="Google" id="ProtNLM"/>
    </source>
</evidence>
<keyword evidence="3" id="KW-1185">Reference proteome</keyword>
<organism evidence="2 3">
    <name type="scientific">Rhodospirillum centenum (strain ATCC 51521 / SW)</name>
    <dbReference type="NCBI Taxonomy" id="414684"/>
    <lineage>
        <taxon>Bacteria</taxon>
        <taxon>Pseudomonadati</taxon>
        <taxon>Pseudomonadota</taxon>
        <taxon>Alphaproteobacteria</taxon>
        <taxon>Rhodospirillales</taxon>
        <taxon>Rhodospirillaceae</taxon>
        <taxon>Rhodospirillum</taxon>
    </lineage>
</organism>
<dbReference type="EMBL" id="CP000613">
    <property type="protein sequence ID" value="ACI99973.1"/>
    <property type="molecule type" value="Genomic_DNA"/>
</dbReference>
<feature type="compositionally biased region" description="Low complexity" evidence="1">
    <location>
        <begin position="13"/>
        <end position="22"/>
    </location>
</feature>
<sequence>MTGPRTPTTKPLAAPAGASSAGPGDGDLHRQLRGYRLTTAEILYHMPDHPGLLQSFIWQNLDIAPRFPVLKGFLDFWSREIEGKLHSVRIASLGLVSAGDLRHLGADLRLQ</sequence>
<dbReference type="KEGG" id="rce:RC1_2593"/>
<dbReference type="Pfam" id="PF06233">
    <property type="entry name" value="Usg"/>
    <property type="match status" value="1"/>
</dbReference>
<dbReference type="Proteomes" id="UP000001591">
    <property type="component" value="Chromosome"/>
</dbReference>
<dbReference type="HOGENOM" id="CLU_145215_1_0_5"/>
<name>B6IU96_RHOCS</name>
<dbReference type="AlphaFoldDB" id="B6IU96"/>